<dbReference type="InterPro" id="IPR036875">
    <property type="entry name" value="Znf_CCHC_sf"/>
</dbReference>
<evidence type="ECO:0000313" key="1">
    <source>
        <dbReference type="EMBL" id="GEU65456.1"/>
    </source>
</evidence>
<dbReference type="GO" id="GO:0003676">
    <property type="term" value="F:nucleic acid binding"/>
    <property type="evidence" value="ECO:0007669"/>
    <property type="project" value="InterPro"/>
</dbReference>
<dbReference type="Gene3D" id="4.10.60.10">
    <property type="entry name" value="Zinc finger, CCHC-type"/>
    <property type="match status" value="1"/>
</dbReference>
<keyword evidence="1" id="KW-0695">RNA-directed DNA polymerase</keyword>
<proteinExistence type="predicted"/>
<name>A0A6L2LUK4_TANCI</name>
<keyword evidence="1" id="KW-0808">Transferase</keyword>
<sequence length="233" mass="26487">MPPKRTATNTPTTPMTDAQIKELIARGVIDALAKRNEDRSMNGDDNHDSWGDGRRQMHDARECTYTDFLKCQPMNFKGTKELELMCGRMFLEEPNKVEKYVGGLPNMIHGSKQNVTRTYSARSSKKEEYVRTLSVCNKCKLHYNGPCTAKYANCKRVGHLTQDCQSPIATNNQRILTYYECRNLGHYMSDCLELKNQNHGNQARGTEAREMVYALGGGENDQDLDDMEDDINS</sequence>
<protein>
    <submittedName>
        <fullName evidence="1">Reverse transcriptase domain-containing protein</fullName>
    </submittedName>
</protein>
<comment type="caution">
    <text evidence="1">The sequence shown here is derived from an EMBL/GenBank/DDBJ whole genome shotgun (WGS) entry which is preliminary data.</text>
</comment>
<reference evidence="1" key="1">
    <citation type="journal article" date="2019" name="Sci. Rep.">
        <title>Draft genome of Tanacetum cinerariifolium, the natural source of mosquito coil.</title>
        <authorList>
            <person name="Yamashiro T."/>
            <person name="Shiraishi A."/>
            <person name="Satake H."/>
            <person name="Nakayama K."/>
        </authorList>
    </citation>
    <scope>NUCLEOTIDE SEQUENCE</scope>
</reference>
<dbReference type="EMBL" id="BKCJ010005203">
    <property type="protein sequence ID" value="GEU65456.1"/>
    <property type="molecule type" value="Genomic_DNA"/>
</dbReference>
<organism evidence="1">
    <name type="scientific">Tanacetum cinerariifolium</name>
    <name type="common">Dalmatian daisy</name>
    <name type="synonym">Chrysanthemum cinerariifolium</name>
    <dbReference type="NCBI Taxonomy" id="118510"/>
    <lineage>
        <taxon>Eukaryota</taxon>
        <taxon>Viridiplantae</taxon>
        <taxon>Streptophyta</taxon>
        <taxon>Embryophyta</taxon>
        <taxon>Tracheophyta</taxon>
        <taxon>Spermatophyta</taxon>
        <taxon>Magnoliopsida</taxon>
        <taxon>eudicotyledons</taxon>
        <taxon>Gunneridae</taxon>
        <taxon>Pentapetalae</taxon>
        <taxon>asterids</taxon>
        <taxon>campanulids</taxon>
        <taxon>Asterales</taxon>
        <taxon>Asteraceae</taxon>
        <taxon>Asteroideae</taxon>
        <taxon>Anthemideae</taxon>
        <taxon>Anthemidinae</taxon>
        <taxon>Tanacetum</taxon>
    </lineage>
</organism>
<dbReference type="GO" id="GO:0003964">
    <property type="term" value="F:RNA-directed DNA polymerase activity"/>
    <property type="evidence" value="ECO:0007669"/>
    <property type="project" value="UniProtKB-KW"/>
</dbReference>
<dbReference type="GO" id="GO:0008270">
    <property type="term" value="F:zinc ion binding"/>
    <property type="evidence" value="ECO:0007669"/>
    <property type="project" value="InterPro"/>
</dbReference>
<gene>
    <name evidence="1" type="ORF">Tci_037434</name>
</gene>
<accession>A0A6L2LUK4</accession>
<dbReference type="SUPFAM" id="SSF57756">
    <property type="entry name" value="Retrovirus zinc finger-like domains"/>
    <property type="match status" value="1"/>
</dbReference>
<dbReference type="AlphaFoldDB" id="A0A6L2LUK4"/>
<keyword evidence="1" id="KW-0548">Nucleotidyltransferase</keyword>